<evidence type="ECO:0000313" key="5">
    <source>
        <dbReference type="EMBL" id="KAK7238954.1"/>
    </source>
</evidence>
<dbReference type="PANTHER" id="PTHR21152:SF40">
    <property type="entry name" value="ALANINE--GLYOXYLATE AMINOTRANSFERASE"/>
    <property type="match status" value="1"/>
</dbReference>
<dbReference type="InterPro" id="IPR015422">
    <property type="entry name" value="PyrdxlP-dep_Trfase_small"/>
</dbReference>
<dbReference type="CDD" id="cd06451">
    <property type="entry name" value="AGAT_like"/>
    <property type="match status" value="1"/>
</dbReference>
<dbReference type="InterPro" id="IPR000192">
    <property type="entry name" value="Aminotrans_V_dom"/>
</dbReference>
<keyword evidence="6" id="KW-1185">Reference proteome</keyword>
<name>A0ABR1FUJ3_AURAN</name>
<evidence type="ECO:0000256" key="2">
    <source>
        <dbReference type="ARBA" id="ARBA00022898"/>
    </source>
</evidence>
<dbReference type="Gene3D" id="3.90.1150.10">
    <property type="entry name" value="Aspartate Aminotransferase, domain 1"/>
    <property type="match status" value="1"/>
</dbReference>
<protein>
    <submittedName>
        <fullName evidence="5">Serine-pyruvate transaminase</fullName>
    </submittedName>
</protein>
<evidence type="ECO:0000259" key="4">
    <source>
        <dbReference type="Pfam" id="PF00266"/>
    </source>
</evidence>
<dbReference type="PANTHER" id="PTHR21152">
    <property type="entry name" value="AMINOTRANSFERASE CLASS V"/>
    <property type="match status" value="1"/>
</dbReference>
<organism evidence="5 6">
    <name type="scientific">Aureococcus anophagefferens</name>
    <name type="common">Harmful bloom alga</name>
    <dbReference type="NCBI Taxonomy" id="44056"/>
    <lineage>
        <taxon>Eukaryota</taxon>
        <taxon>Sar</taxon>
        <taxon>Stramenopiles</taxon>
        <taxon>Ochrophyta</taxon>
        <taxon>Pelagophyceae</taxon>
        <taxon>Pelagomonadales</taxon>
        <taxon>Pelagomonadaceae</taxon>
        <taxon>Aureococcus</taxon>
    </lineage>
</organism>
<sequence length="450" mass="48755">MARSVAKAVRALSTTAKPSPKAVRALSTTAKPSPPSMTPPVSLLVEKPSIAQFNPPKRLLMGPGPGNAHPRVHAAMSLPQVGHMDGAFLAAAEEIKTLLRYAWQTKNAFTVPCSGTGSAAWEAAVANLTSPGDTHLVLVNGYFGLRHCDMASRYGANIVKLEKPWGEVFSDDEVAAALAEHKPDTLWVAHAETSTGACQPMANLGEMCRDHDCLLMADTVTSIGGLPVKLDEWGVDACYAGGQKALSCPPGISPLTFGDRALRKMDERQARGEVTANWYLDMNMIKQYLVVNDFGVPRVYHHTAPISMAYALREALTILAEEGLEASWARHRASAEFFWDELEKIGLECHVPWEHRLPTLTTVKIPEGVDGGKVVTFLRENYNIEIAGGLGQLAGKVWRIGLMGYNSRKENAALVCAALRDALDAQGYYRAPGLLYKTRAHSRTSFHGSA</sequence>
<evidence type="ECO:0000313" key="6">
    <source>
        <dbReference type="Proteomes" id="UP001363151"/>
    </source>
</evidence>
<dbReference type="Gene3D" id="3.40.640.10">
    <property type="entry name" value="Type I PLP-dependent aspartate aminotransferase-like (Major domain)"/>
    <property type="match status" value="1"/>
</dbReference>
<dbReference type="Proteomes" id="UP001363151">
    <property type="component" value="Unassembled WGS sequence"/>
</dbReference>
<evidence type="ECO:0000256" key="1">
    <source>
        <dbReference type="ARBA" id="ARBA00001933"/>
    </source>
</evidence>
<dbReference type="SUPFAM" id="SSF53383">
    <property type="entry name" value="PLP-dependent transferases"/>
    <property type="match status" value="1"/>
</dbReference>
<feature type="region of interest" description="Disordered" evidence="3">
    <location>
        <begin position="10"/>
        <end position="41"/>
    </location>
</feature>
<feature type="domain" description="Aminotransferase class V" evidence="4">
    <location>
        <begin position="80"/>
        <end position="410"/>
    </location>
</feature>
<evidence type="ECO:0000256" key="3">
    <source>
        <dbReference type="SAM" id="MobiDB-lite"/>
    </source>
</evidence>
<reference evidence="5 6" key="1">
    <citation type="submission" date="2024-03" db="EMBL/GenBank/DDBJ databases">
        <title>Aureococcus anophagefferens CCMP1851 and Kratosvirus quantuckense: Draft genome of a second virus-susceptible host strain in the model system.</title>
        <authorList>
            <person name="Chase E."/>
            <person name="Truchon A.R."/>
            <person name="Schepens W."/>
            <person name="Wilhelm S.W."/>
        </authorList>
    </citation>
    <scope>NUCLEOTIDE SEQUENCE [LARGE SCALE GENOMIC DNA]</scope>
    <source>
        <strain evidence="5 6">CCMP1851</strain>
    </source>
</reference>
<accession>A0ABR1FUJ3</accession>
<comment type="cofactor">
    <cofactor evidence="1">
        <name>pyridoxal 5'-phosphate</name>
        <dbReference type="ChEBI" id="CHEBI:597326"/>
    </cofactor>
</comment>
<dbReference type="InterPro" id="IPR015421">
    <property type="entry name" value="PyrdxlP-dep_Trfase_major"/>
</dbReference>
<gene>
    <name evidence="5" type="primary">AGXT</name>
    <name evidence="5" type="ORF">SO694_00026315</name>
</gene>
<comment type="caution">
    <text evidence="5">The sequence shown here is derived from an EMBL/GenBank/DDBJ whole genome shotgun (WGS) entry which is preliminary data.</text>
</comment>
<keyword evidence="2" id="KW-0663">Pyridoxal phosphate</keyword>
<dbReference type="Pfam" id="PF00266">
    <property type="entry name" value="Aminotran_5"/>
    <property type="match status" value="1"/>
</dbReference>
<proteinExistence type="predicted"/>
<dbReference type="EMBL" id="JBBJCI010000227">
    <property type="protein sequence ID" value="KAK7238954.1"/>
    <property type="molecule type" value="Genomic_DNA"/>
</dbReference>
<dbReference type="InterPro" id="IPR015424">
    <property type="entry name" value="PyrdxlP-dep_Trfase"/>
</dbReference>